<feature type="compositionally biased region" description="Pro residues" evidence="1">
    <location>
        <begin position="78"/>
        <end position="88"/>
    </location>
</feature>
<proteinExistence type="predicted"/>
<evidence type="ECO:0000313" key="2">
    <source>
        <dbReference type="EMBL" id="CAI5782158.1"/>
    </source>
</evidence>
<feature type="compositionally biased region" description="Pro residues" evidence="1">
    <location>
        <begin position="30"/>
        <end position="44"/>
    </location>
</feature>
<feature type="region of interest" description="Disordered" evidence="1">
    <location>
        <begin position="16"/>
        <end position="232"/>
    </location>
</feature>
<dbReference type="Proteomes" id="UP001178461">
    <property type="component" value="Chromosome 8"/>
</dbReference>
<reference evidence="2" key="1">
    <citation type="submission" date="2022-12" db="EMBL/GenBank/DDBJ databases">
        <authorList>
            <person name="Alioto T."/>
            <person name="Alioto T."/>
            <person name="Gomez Garrido J."/>
        </authorList>
    </citation>
    <scope>NUCLEOTIDE SEQUENCE</scope>
</reference>
<feature type="compositionally biased region" description="Low complexity" evidence="1">
    <location>
        <begin position="198"/>
        <end position="217"/>
    </location>
</feature>
<protein>
    <submittedName>
        <fullName evidence="2">Uncharacterized protein</fullName>
    </submittedName>
</protein>
<dbReference type="EMBL" id="OX395133">
    <property type="protein sequence ID" value="CAI5782158.1"/>
    <property type="molecule type" value="Genomic_DNA"/>
</dbReference>
<name>A0AA35KRB5_9SAUR</name>
<evidence type="ECO:0000256" key="1">
    <source>
        <dbReference type="SAM" id="MobiDB-lite"/>
    </source>
</evidence>
<feature type="compositionally biased region" description="Pro residues" evidence="1">
    <location>
        <begin position="155"/>
        <end position="167"/>
    </location>
</feature>
<feature type="compositionally biased region" description="Basic and acidic residues" evidence="1">
    <location>
        <begin position="182"/>
        <end position="191"/>
    </location>
</feature>
<gene>
    <name evidence="2" type="ORF">PODLI_1B038717</name>
</gene>
<evidence type="ECO:0000313" key="3">
    <source>
        <dbReference type="Proteomes" id="UP001178461"/>
    </source>
</evidence>
<organism evidence="2 3">
    <name type="scientific">Podarcis lilfordi</name>
    <name type="common">Lilford's wall lizard</name>
    <dbReference type="NCBI Taxonomy" id="74358"/>
    <lineage>
        <taxon>Eukaryota</taxon>
        <taxon>Metazoa</taxon>
        <taxon>Chordata</taxon>
        <taxon>Craniata</taxon>
        <taxon>Vertebrata</taxon>
        <taxon>Euteleostomi</taxon>
        <taxon>Lepidosauria</taxon>
        <taxon>Squamata</taxon>
        <taxon>Bifurcata</taxon>
        <taxon>Unidentata</taxon>
        <taxon>Episquamata</taxon>
        <taxon>Laterata</taxon>
        <taxon>Lacertibaenia</taxon>
        <taxon>Lacertidae</taxon>
        <taxon>Podarcis</taxon>
    </lineage>
</organism>
<accession>A0AA35KRB5</accession>
<sequence>MEEGSLWKCRVQVHSRVGWRGEAPAADLPARPPSLPQDPSPRPLPLTGAHSGDRSLHALRRLQPGDDGEGGGRGRLPLSPPPPPPPARPEQRRRGGGGTRRSVTSDRRRQQRLPSGCGAAPGCRLPREPRVAVRLAPAGSRRRRGIWAPSEGPARRPPAQPPGPPVAAAPRRGGEEAGSGARRGDWRRDAPRPPPPGSGSSSAALLSWGRSSAQPSAPEEEEESGPSANQGL</sequence>
<keyword evidence="3" id="KW-1185">Reference proteome</keyword>
<dbReference type="AlphaFoldDB" id="A0AA35KRB5"/>